<dbReference type="OrthoDB" id="2155101at2759"/>
<dbReference type="EMBL" id="JAACFV010000066">
    <property type="protein sequence ID" value="KAF7507618.1"/>
    <property type="molecule type" value="Genomic_DNA"/>
</dbReference>
<name>A0A8H7AEH0_9EURO</name>
<dbReference type="Proteomes" id="UP000606974">
    <property type="component" value="Unassembled WGS sequence"/>
</dbReference>
<dbReference type="Pfam" id="PF11654">
    <property type="entry name" value="NCE101"/>
    <property type="match status" value="1"/>
</dbReference>
<evidence type="ECO:0000313" key="1">
    <source>
        <dbReference type="EMBL" id="KAF7507618.1"/>
    </source>
</evidence>
<dbReference type="GO" id="GO:0009306">
    <property type="term" value="P:protein secretion"/>
    <property type="evidence" value="ECO:0007669"/>
    <property type="project" value="InterPro"/>
</dbReference>
<proteinExistence type="predicted"/>
<comment type="caution">
    <text evidence="1">The sequence shown here is derived from an EMBL/GenBank/DDBJ whole genome shotgun (WGS) entry which is preliminary data.</text>
</comment>
<dbReference type="InterPro" id="IPR024242">
    <property type="entry name" value="NCE101"/>
</dbReference>
<evidence type="ECO:0000313" key="2">
    <source>
        <dbReference type="Proteomes" id="UP000606974"/>
    </source>
</evidence>
<protein>
    <submittedName>
        <fullName evidence="1">Uncharacterized protein</fullName>
    </submittedName>
</protein>
<dbReference type="AlphaFoldDB" id="A0A8H7AEH0"/>
<sequence>MSSIAQPWLVSKFFDPIFAICVGTTAAAIRIRREQLAKYPDQDNDFASLWKKAQNMGKGYLTTYRDGRD</sequence>
<accession>A0A8H7AEH0</accession>
<reference evidence="1" key="1">
    <citation type="submission" date="2020-02" db="EMBL/GenBank/DDBJ databases">
        <authorList>
            <person name="Palmer J.M."/>
        </authorList>
    </citation>
    <scope>NUCLEOTIDE SEQUENCE</scope>
    <source>
        <strain evidence="1">EPUS1.4</strain>
        <tissue evidence="1">Thallus</tissue>
    </source>
</reference>
<keyword evidence="2" id="KW-1185">Reference proteome</keyword>
<organism evidence="1 2">
    <name type="scientific">Endocarpon pusillum</name>
    <dbReference type="NCBI Taxonomy" id="364733"/>
    <lineage>
        <taxon>Eukaryota</taxon>
        <taxon>Fungi</taxon>
        <taxon>Dikarya</taxon>
        <taxon>Ascomycota</taxon>
        <taxon>Pezizomycotina</taxon>
        <taxon>Eurotiomycetes</taxon>
        <taxon>Chaetothyriomycetidae</taxon>
        <taxon>Verrucariales</taxon>
        <taxon>Verrucariaceae</taxon>
        <taxon>Endocarpon</taxon>
    </lineage>
</organism>
<gene>
    <name evidence="1" type="ORF">GJ744_010288</name>
</gene>